<organism evidence="2 3">
    <name type="scientific">Cylindrodendrum hubeiense</name>
    <dbReference type="NCBI Taxonomy" id="595255"/>
    <lineage>
        <taxon>Eukaryota</taxon>
        <taxon>Fungi</taxon>
        <taxon>Dikarya</taxon>
        <taxon>Ascomycota</taxon>
        <taxon>Pezizomycotina</taxon>
        <taxon>Sordariomycetes</taxon>
        <taxon>Hypocreomycetidae</taxon>
        <taxon>Hypocreales</taxon>
        <taxon>Nectriaceae</taxon>
        <taxon>Cylindrodendrum</taxon>
    </lineage>
</organism>
<feature type="region of interest" description="Disordered" evidence="1">
    <location>
        <begin position="96"/>
        <end position="131"/>
    </location>
</feature>
<evidence type="ECO:0000313" key="3">
    <source>
        <dbReference type="Proteomes" id="UP000722485"/>
    </source>
</evidence>
<keyword evidence="3" id="KW-1185">Reference proteome</keyword>
<reference evidence="2" key="1">
    <citation type="submission" date="2020-03" db="EMBL/GenBank/DDBJ databases">
        <title>Draft Genome Sequence of Cylindrodendrum hubeiense.</title>
        <authorList>
            <person name="Buettner E."/>
            <person name="Kellner H."/>
        </authorList>
    </citation>
    <scope>NUCLEOTIDE SEQUENCE</scope>
    <source>
        <strain evidence="2">IHI 201604</strain>
    </source>
</reference>
<name>A0A9P5H2T1_9HYPO</name>
<accession>A0A9P5H2T1</accession>
<evidence type="ECO:0000313" key="2">
    <source>
        <dbReference type="EMBL" id="KAF7547042.1"/>
    </source>
</evidence>
<proteinExistence type="predicted"/>
<gene>
    <name evidence="2" type="ORF">G7Z17_g8006</name>
</gene>
<feature type="compositionally biased region" description="Basic residues" evidence="1">
    <location>
        <begin position="115"/>
        <end position="124"/>
    </location>
</feature>
<dbReference type="AlphaFoldDB" id="A0A9P5H2T1"/>
<protein>
    <submittedName>
        <fullName evidence="2">Uncharacterized protein</fullName>
    </submittedName>
</protein>
<comment type="caution">
    <text evidence="2">The sequence shown here is derived from an EMBL/GenBank/DDBJ whole genome shotgun (WGS) entry which is preliminary data.</text>
</comment>
<sequence>MRTADPSAMDMSRVWREGVSAHEGEGVQVPPQILWNHRWVNSAFQKDQLKLWCERRGVVVVSCITTVLAELPCWQPTDRAPRTLHLNLVTIMTHGVFPERRKDGGQGGKEGGKATTRRPRRSEKRKANTTP</sequence>
<dbReference type="Proteomes" id="UP000722485">
    <property type="component" value="Unassembled WGS sequence"/>
</dbReference>
<dbReference type="EMBL" id="JAANBB010000190">
    <property type="protein sequence ID" value="KAF7547042.1"/>
    <property type="molecule type" value="Genomic_DNA"/>
</dbReference>
<evidence type="ECO:0000256" key="1">
    <source>
        <dbReference type="SAM" id="MobiDB-lite"/>
    </source>
</evidence>